<dbReference type="PATRIC" id="fig|253.9.peg.2100"/>
<proteinExistence type="predicted"/>
<dbReference type="AlphaFoldDB" id="A0A0N0ZSK8"/>
<dbReference type="RefSeq" id="WP_062702925.1">
    <property type="nucleotide sequence ID" value="NZ_LJOD01000019.1"/>
</dbReference>
<sequence>MKTRIILLFSLLVLQSCYSPKTDIEKDQYPEIPEFPKFSDPAVYAEKVMELPLSQSSNCFYQQKDDYFFIYNYPGPERSADMLCRIFIIKNGKPVISESWKDIPKTNNFAFVGDHADLYVNNRRYLAPDYTRKEIFPIYDLNDVQSKYEHLFHAGEHEKDSVLFRKIAMEQKQLQNNILSRIKEIRYIDDEANSGIMNYPSAFASYLCNPDSKAPFYIMPDFLEEPKDAFETRNASYRDSLYGKLRPKMTLVSKENKFTRKISTSFADSTFFKEKGRIVTGNAWFSRGNHYVASFGYSPVYMYYYDLKIRNKTISTKEDHTKMMITSIAKTASGKYFLVNNLKAGKFQVYFLRN</sequence>
<protein>
    <recommendedName>
        <fullName evidence="3">Lipoprotein</fullName>
    </recommendedName>
</protein>
<evidence type="ECO:0000313" key="1">
    <source>
        <dbReference type="EMBL" id="KPE49380.1"/>
    </source>
</evidence>
<reference evidence="1 2" key="1">
    <citation type="journal article" date="2015" name="Genom Data">
        <title>Draft genome sequence of a multidrug-resistant Chryseobacterium indologenes isolate from Malaysia.</title>
        <authorList>
            <person name="Yu C.Y."/>
            <person name="Ang G.Y."/>
            <person name="Cheng H.J."/>
            <person name="Cheong Y.M."/>
            <person name="Yin W.F."/>
            <person name="Chan K.G."/>
        </authorList>
    </citation>
    <scope>NUCLEOTIDE SEQUENCE [LARGE SCALE GENOMIC DNA]</scope>
    <source>
        <strain evidence="1 2">CI_885</strain>
    </source>
</reference>
<evidence type="ECO:0000313" key="2">
    <source>
        <dbReference type="Proteomes" id="UP000037953"/>
    </source>
</evidence>
<comment type="caution">
    <text evidence="1">The sequence shown here is derived from an EMBL/GenBank/DDBJ whole genome shotgun (WGS) entry which is preliminary data.</text>
</comment>
<dbReference type="EMBL" id="LJOD01000019">
    <property type="protein sequence ID" value="KPE49380.1"/>
    <property type="molecule type" value="Genomic_DNA"/>
</dbReference>
<evidence type="ECO:0008006" key="3">
    <source>
        <dbReference type="Google" id="ProtNLM"/>
    </source>
</evidence>
<organism evidence="1 2">
    <name type="scientific">Chryseobacterium indologenes</name>
    <name type="common">Flavobacterium indologenes</name>
    <dbReference type="NCBI Taxonomy" id="253"/>
    <lineage>
        <taxon>Bacteria</taxon>
        <taxon>Pseudomonadati</taxon>
        <taxon>Bacteroidota</taxon>
        <taxon>Flavobacteriia</taxon>
        <taxon>Flavobacteriales</taxon>
        <taxon>Weeksellaceae</taxon>
        <taxon>Chryseobacterium group</taxon>
        <taxon>Chryseobacterium</taxon>
    </lineage>
</organism>
<dbReference type="OrthoDB" id="1231903at2"/>
<accession>A0A0N0ZSK8</accession>
<reference evidence="2" key="2">
    <citation type="submission" date="2015-09" db="EMBL/GenBank/DDBJ databases">
        <title>Draft genome sequence of a multidrug-resistant Chryseobacterium indologenes isolate from Malaysia.</title>
        <authorList>
            <person name="Yu C.Y."/>
            <person name="Ang G.Y."/>
            <person name="Chan K.-G."/>
        </authorList>
    </citation>
    <scope>NUCLEOTIDE SEQUENCE [LARGE SCALE GENOMIC DNA]</scope>
    <source>
        <strain evidence="2">CI_885</strain>
    </source>
</reference>
<dbReference type="PROSITE" id="PS51257">
    <property type="entry name" value="PROKAR_LIPOPROTEIN"/>
    <property type="match status" value="1"/>
</dbReference>
<gene>
    <name evidence="1" type="ORF">AOB46_20595</name>
</gene>
<dbReference type="Proteomes" id="UP000037953">
    <property type="component" value="Unassembled WGS sequence"/>
</dbReference>
<name>A0A0N0ZSK8_CHRID</name>